<keyword evidence="3" id="KW-1185">Reference proteome</keyword>
<dbReference type="RefSeq" id="WP_214377758.1">
    <property type="nucleotide sequence ID" value="NZ_CP075566.1"/>
</dbReference>
<dbReference type="Pfam" id="PF10976">
    <property type="entry name" value="DUF2790"/>
    <property type="match status" value="1"/>
</dbReference>
<evidence type="ECO:0000313" key="2">
    <source>
        <dbReference type="EMBL" id="QVW21899.1"/>
    </source>
</evidence>
<dbReference type="Gene3D" id="2.30.140.50">
    <property type="entry name" value="Protein of unknown function DUF2790"/>
    <property type="match status" value="1"/>
</dbReference>
<accession>A0ABX8EQF4</accession>
<feature type="chain" id="PRO_5046287031" evidence="1">
    <location>
        <begin position="19"/>
        <end position="77"/>
    </location>
</feature>
<reference evidence="2 3" key="1">
    <citation type="submission" date="2021-05" db="EMBL/GenBank/DDBJ databases">
        <title>Complete genome of the cytokinin-producing biocontrol strain Pseudomonas fluorescens G20-18.</title>
        <authorList>
            <person name="Nielsen T.K."/>
            <person name="Mekureyaw M.F."/>
            <person name="Hansen L.H."/>
            <person name="Nicolaisen M.H."/>
            <person name="Roitsch T.G."/>
            <person name="Hennessy R.C."/>
        </authorList>
    </citation>
    <scope>NUCLEOTIDE SEQUENCE [LARGE SCALE GENOMIC DNA]</scope>
    <source>
        <strain evidence="2 3">G20-18</strain>
    </source>
</reference>
<gene>
    <name evidence="2" type="ORF">KJF94_18640</name>
</gene>
<name>A0ABX8EQF4_9PSED</name>
<dbReference type="InterPro" id="IPR021245">
    <property type="entry name" value="DUF2790"/>
</dbReference>
<dbReference type="EMBL" id="CP075566">
    <property type="protein sequence ID" value="QVW21899.1"/>
    <property type="molecule type" value="Genomic_DNA"/>
</dbReference>
<protein>
    <submittedName>
        <fullName evidence="2">DUF2790 domain-containing protein</fullName>
    </submittedName>
</protein>
<feature type="signal peptide" evidence="1">
    <location>
        <begin position="1"/>
        <end position="18"/>
    </location>
</feature>
<proteinExistence type="predicted"/>
<organism evidence="2 3">
    <name type="scientific">Pseudomonas hormoni</name>
    <dbReference type="NCBI Taxonomy" id="3093767"/>
    <lineage>
        <taxon>Bacteria</taxon>
        <taxon>Pseudomonadati</taxon>
        <taxon>Pseudomonadota</taxon>
        <taxon>Gammaproteobacteria</taxon>
        <taxon>Pseudomonadales</taxon>
        <taxon>Pseudomonadaceae</taxon>
        <taxon>Pseudomonas</taxon>
    </lineage>
</organism>
<evidence type="ECO:0000313" key="3">
    <source>
        <dbReference type="Proteomes" id="UP000681155"/>
    </source>
</evidence>
<evidence type="ECO:0000256" key="1">
    <source>
        <dbReference type="SAM" id="SignalP"/>
    </source>
</evidence>
<dbReference type="Proteomes" id="UP000681155">
    <property type="component" value="Chromosome"/>
</dbReference>
<sequence length="77" mass="8207">MKFMITLFLTIAASSAFAANDVQTARTGVPTDVAKIISVTDIRFACGVVPVEMVYQDSLGARRVATYMEEGGGCQTN</sequence>
<keyword evidence="1" id="KW-0732">Signal</keyword>